<keyword evidence="1" id="KW-0808">Transferase</keyword>
<protein>
    <submittedName>
        <fullName evidence="1">Type II pantothenate kinase</fullName>
        <ecNumber evidence="1">2.7.1.33</ecNumber>
    </submittedName>
</protein>
<feature type="non-terminal residue" evidence="1">
    <location>
        <position position="92"/>
    </location>
</feature>
<evidence type="ECO:0000313" key="1">
    <source>
        <dbReference type="EMBL" id="MBW7454142.1"/>
    </source>
</evidence>
<proteinExistence type="predicted"/>
<keyword evidence="1" id="KW-0418">Kinase</keyword>
<organism evidence="1 2">
    <name type="scientific">Paenibacillus sepulcri</name>
    <dbReference type="NCBI Taxonomy" id="359917"/>
    <lineage>
        <taxon>Bacteria</taxon>
        <taxon>Bacillati</taxon>
        <taxon>Bacillota</taxon>
        <taxon>Bacilli</taxon>
        <taxon>Bacillales</taxon>
        <taxon>Paenibacillaceae</taxon>
        <taxon>Paenibacillus</taxon>
    </lineage>
</organism>
<keyword evidence="2" id="KW-1185">Reference proteome</keyword>
<accession>A0ABS7BZW6</accession>
<comment type="caution">
    <text evidence="1">The sequence shown here is derived from an EMBL/GenBank/DDBJ whole genome shotgun (WGS) entry which is preliminary data.</text>
</comment>
<dbReference type="GO" id="GO:0004594">
    <property type="term" value="F:pantothenate kinase activity"/>
    <property type="evidence" value="ECO:0007669"/>
    <property type="project" value="UniProtKB-EC"/>
</dbReference>
<dbReference type="Proteomes" id="UP001519887">
    <property type="component" value="Unassembled WGS sequence"/>
</dbReference>
<dbReference type="SUPFAM" id="SSF53067">
    <property type="entry name" value="Actin-like ATPase domain"/>
    <property type="match status" value="1"/>
</dbReference>
<name>A0ABS7BZW6_9BACL</name>
<reference evidence="1 2" key="1">
    <citation type="submission" date="2021-07" db="EMBL/GenBank/DDBJ databases">
        <title>Paenibacillus radiodurans sp. nov., isolated from the southeastern edge of Tengger Desert.</title>
        <authorList>
            <person name="Zhang G."/>
        </authorList>
    </citation>
    <scope>NUCLEOTIDE SEQUENCE [LARGE SCALE GENOMIC DNA]</scope>
    <source>
        <strain evidence="1 2">CCM 7311</strain>
    </source>
</reference>
<evidence type="ECO:0000313" key="2">
    <source>
        <dbReference type="Proteomes" id="UP001519887"/>
    </source>
</evidence>
<dbReference type="Gene3D" id="3.30.420.40">
    <property type="match status" value="1"/>
</dbReference>
<dbReference type="EC" id="2.7.1.33" evidence="1"/>
<gene>
    <name evidence="1" type="ORF">K0U00_08865</name>
</gene>
<sequence length="92" mass="9935">MMNIGIDAGGTLIKVAWMKNGSPEFKKFPVARMEVAAAWINELGNARICMTGGKAALLQSKINQKAAEMVEFEATCSGVRFLLARNAISEES</sequence>
<dbReference type="EMBL" id="JAHZIK010000160">
    <property type="protein sequence ID" value="MBW7454142.1"/>
    <property type="molecule type" value="Genomic_DNA"/>
</dbReference>
<dbReference type="InterPro" id="IPR043129">
    <property type="entry name" value="ATPase_NBD"/>
</dbReference>